<proteinExistence type="predicted"/>
<protein>
    <submittedName>
        <fullName evidence="1">Uncharacterized protein</fullName>
    </submittedName>
</protein>
<gene>
    <name evidence="1" type="ORF">E4L96_20145</name>
</gene>
<sequence>MVKFTFNRKARATAIAAIKKLETGSFMSAVLGAFGANPRVTAVAALAVFILCRIGETVIAGIVDHPDGTPEHVAGDDDMP</sequence>
<accession>A0A4Y9RW87</accession>
<comment type="caution">
    <text evidence="1">The sequence shown here is derived from an EMBL/GenBank/DDBJ whole genome shotgun (WGS) entry which is preliminary data.</text>
</comment>
<evidence type="ECO:0000313" key="2">
    <source>
        <dbReference type="Proteomes" id="UP000298438"/>
    </source>
</evidence>
<dbReference type="OrthoDB" id="9980896at2"/>
<dbReference type="Proteomes" id="UP000298438">
    <property type="component" value="Unassembled WGS sequence"/>
</dbReference>
<dbReference type="RefSeq" id="WP_135209003.1">
    <property type="nucleotide sequence ID" value="NZ_SPVF01000252.1"/>
</dbReference>
<dbReference type="EMBL" id="SPVF01000252">
    <property type="protein sequence ID" value="TFW13410.1"/>
    <property type="molecule type" value="Genomic_DNA"/>
</dbReference>
<reference evidence="1 2" key="1">
    <citation type="submission" date="2019-03" db="EMBL/GenBank/DDBJ databases">
        <title>Draft Genome Sequence of Massilia arenosa sp. nov., a Novel Massilia Species Isolated from a Sandy-loam Maize Soil.</title>
        <authorList>
            <person name="Raths R."/>
            <person name="Peta V."/>
            <person name="Bucking H."/>
        </authorList>
    </citation>
    <scope>NUCLEOTIDE SEQUENCE [LARGE SCALE GENOMIC DNA]</scope>
    <source>
        <strain evidence="1 2">MC02</strain>
    </source>
</reference>
<evidence type="ECO:0000313" key="1">
    <source>
        <dbReference type="EMBL" id="TFW13410.1"/>
    </source>
</evidence>
<keyword evidence="2" id="KW-1185">Reference proteome</keyword>
<name>A0A4Y9RW87_9BURK</name>
<organism evidence="1 2">
    <name type="scientific">Zemynaea arenosa</name>
    <dbReference type="NCBI Taxonomy" id="2561931"/>
    <lineage>
        <taxon>Bacteria</taxon>
        <taxon>Pseudomonadati</taxon>
        <taxon>Pseudomonadota</taxon>
        <taxon>Betaproteobacteria</taxon>
        <taxon>Burkholderiales</taxon>
        <taxon>Oxalobacteraceae</taxon>
        <taxon>Telluria group</taxon>
        <taxon>Zemynaea</taxon>
    </lineage>
</organism>
<dbReference type="AlphaFoldDB" id="A0A4Y9RW87"/>